<organism evidence="3">
    <name type="scientific">candidate division WOR-3 bacterium</name>
    <dbReference type="NCBI Taxonomy" id="2052148"/>
    <lineage>
        <taxon>Bacteria</taxon>
        <taxon>Bacteria division WOR-3</taxon>
    </lineage>
</organism>
<accession>A0A7C0ZCN8</accession>
<gene>
    <name evidence="3" type="ORF">ENF18_04685</name>
</gene>
<feature type="non-terminal residue" evidence="3">
    <location>
        <position position="148"/>
    </location>
</feature>
<evidence type="ECO:0000256" key="1">
    <source>
        <dbReference type="SAM" id="Phobius"/>
    </source>
</evidence>
<keyword evidence="1" id="KW-0812">Transmembrane</keyword>
<keyword evidence="1" id="KW-0472">Membrane</keyword>
<dbReference type="EMBL" id="DQWE01000225">
    <property type="protein sequence ID" value="HDI83071.1"/>
    <property type="molecule type" value="Genomic_DNA"/>
</dbReference>
<dbReference type="NCBIfam" id="TIGR02226">
    <property type="entry name" value="two_anch"/>
    <property type="match status" value="1"/>
</dbReference>
<name>A0A7C0ZCN8_UNCW3</name>
<protein>
    <recommendedName>
        <fullName evidence="2">Aerotolerance regulator N-terminal domain-containing protein</fullName>
    </recommendedName>
</protein>
<feature type="domain" description="Aerotolerance regulator N-terminal" evidence="2">
    <location>
        <begin position="3"/>
        <end position="71"/>
    </location>
</feature>
<proteinExistence type="predicted"/>
<comment type="caution">
    <text evidence="3">The sequence shown here is derived from an EMBL/GenBank/DDBJ whole genome shotgun (WGS) entry which is preliminary data.</text>
</comment>
<reference evidence="3" key="1">
    <citation type="journal article" date="2020" name="mSystems">
        <title>Genome- and Community-Level Interaction Insights into Carbon Utilization and Element Cycling Functions of Hydrothermarchaeota in Hydrothermal Sediment.</title>
        <authorList>
            <person name="Zhou Z."/>
            <person name="Liu Y."/>
            <person name="Xu W."/>
            <person name="Pan J."/>
            <person name="Luo Z.H."/>
            <person name="Li M."/>
        </authorList>
    </citation>
    <scope>NUCLEOTIDE SEQUENCE [LARGE SCALE GENOMIC DNA]</scope>
    <source>
        <strain evidence="3">HyVt-102</strain>
    </source>
</reference>
<dbReference type="AlphaFoldDB" id="A0A7C0ZCN8"/>
<dbReference type="InterPro" id="IPR011933">
    <property type="entry name" value="Double_TM_dom"/>
</dbReference>
<dbReference type="InterPro" id="IPR024163">
    <property type="entry name" value="Aerotolerance_reg_N"/>
</dbReference>
<dbReference type="Proteomes" id="UP000885847">
    <property type="component" value="Unassembled WGS sequence"/>
</dbReference>
<feature type="transmembrane region" description="Helical" evidence="1">
    <location>
        <begin position="55"/>
        <end position="73"/>
    </location>
</feature>
<keyword evidence="1" id="KW-1133">Transmembrane helix</keyword>
<dbReference type="Pfam" id="PF07584">
    <property type="entry name" value="BatA"/>
    <property type="match status" value="1"/>
</dbReference>
<feature type="transmembrane region" description="Helical" evidence="1">
    <location>
        <begin position="6"/>
        <end position="23"/>
    </location>
</feature>
<evidence type="ECO:0000259" key="2">
    <source>
        <dbReference type="Pfam" id="PF07584"/>
    </source>
</evidence>
<sequence>MIYPEYILFLSGIIIPVIIHLISRKRVREIQFSSLSFIVRRSGILRNYLRLREPLLMLVRIGMIAFLVMALVMKTIPFPFFLQNPGRRIIDTSLSTMGRINEEGIPAISRNGVADMLKTFETYRYGRLISDMQRISFKGIIKAGKSYP</sequence>
<evidence type="ECO:0000313" key="3">
    <source>
        <dbReference type="EMBL" id="HDI83071.1"/>
    </source>
</evidence>